<dbReference type="RefSeq" id="WP_261626526.1">
    <property type="nucleotide sequence ID" value="NZ_CAMAPC010000009.1"/>
</dbReference>
<keyword evidence="1" id="KW-0732">Signal</keyword>
<gene>
    <name evidence="2" type="ORF">PSECIP111854_02511</name>
</gene>
<accession>A0A9W4QZ87</accession>
<name>A0A9W4QZ87_9GAMM</name>
<dbReference type="AlphaFoldDB" id="A0A9W4QZ87"/>
<dbReference type="Gene3D" id="2.60.40.3620">
    <property type="match status" value="1"/>
</dbReference>
<protein>
    <recommendedName>
        <fullName evidence="4">Pullulanase</fullName>
    </recommendedName>
</protein>
<organism evidence="2 3">
    <name type="scientific">Pseudoalteromonas holothuriae</name>
    <dbReference type="NCBI Taxonomy" id="2963714"/>
    <lineage>
        <taxon>Bacteria</taxon>
        <taxon>Pseudomonadati</taxon>
        <taxon>Pseudomonadota</taxon>
        <taxon>Gammaproteobacteria</taxon>
        <taxon>Alteromonadales</taxon>
        <taxon>Pseudoalteromonadaceae</taxon>
        <taxon>Pseudoalteromonas</taxon>
    </lineage>
</organism>
<proteinExistence type="predicted"/>
<evidence type="ECO:0000313" key="3">
    <source>
        <dbReference type="Proteomes" id="UP001152467"/>
    </source>
</evidence>
<evidence type="ECO:0008006" key="4">
    <source>
        <dbReference type="Google" id="ProtNLM"/>
    </source>
</evidence>
<feature type="chain" id="PRO_5040958952" description="Pullulanase" evidence="1">
    <location>
        <begin position="22"/>
        <end position="149"/>
    </location>
</feature>
<evidence type="ECO:0000256" key="1">
    <source>
        <dbReference type="SAM" id="SignalP"/>
    </source>
</evidence>
<dbReference type="Proteomes" id="UP001152467">
    <property type="component" value="Unassembled WGS sequence"/>
</dbReference>
<keyword evidence="3" id="KW-1185">Reference proteome</keyword>
<comment type="caution">
    <text evidence="2">The sequence shown here is derived from an EMBL/GenBank/DDBJ whole genome shotgun (WGS) entry which is preliminary data.</text>
</comment>
<sequence>MKKHIMAVLSVLCLSACSSQVSVKSGSGSEVINLGTLERTMYLRGDFTLWDFEPHYILKEQSAGIYTVKAKFMTPGKVYEFKIADEQWSKGYNCGYKVQGALKLGQAQLADCNALYNYFTFMPNKKGWYVITFDYRDNQSPTVTINMSY</sequence>
<reference evidence="2" key="1">
    <citation type="submission" date="2022-07" db="EMBL/GenBank/DDBJ databases">
        <authorList>
            <person name="Criscuolo A."/>
        </authorList>
    </citation>
    <scope>NUCLEOTIDE SEQUENCE</scope>
    <source>
        <strain evidence="2">CIP111854</strain>
    </source>
</reference>
<evidence type="ECO:0000313" key="2">
    <source>
        <dbReference type="EMBL" id="CAH9059966.1"/>
    </source>
</evidence>
<feature type="signal peptide" evidence="1">
    <location>
        <begin position="1"/>
        <end position="21"/>
    </location>
</feature>
<dbReference type="EMBL" id="CAMAPC010000009">
    <property type="protein sequence ID" value="CAH9059966.1"/>
    <property type="molecule type" value="Genomic_DNA"/>
</dbReference>